<dbReference type="PROSITE" id="PS51725">
    <property type="entry name" value="ABM"/>
    <property type="match status" value="1"/>
</dbReference>
<accession>A0A0D0PZG6</accession>
<dbReference type="Gene3D" id="3.30.70.100">
    <property type="match status" value="1"/>
</dbReference>
<dbReference type="Pfam" id="PF04486">
    <property type="entry name" value="SchA_CurD"/>
    <property type="match status" value="1"/>
</dbReference>
<dbReference type="SUPFAM" id="SSF54909">
    <property type="entry name" value="Dimeric alpha+beta barrel"/>
    <property type="match status" value="1"/>
</dbReference>
<evidence type="ECO:0000256" key="1">
    <source>
        <dbReference type="SAM" id="MobiDB-lite"/>
    </source>
</evidence>
<dbReference type="InterPro" id="IPR007138">
    <property type="entry name" value="ABM_dom"/>
</dbReference>
<keyword evidence="4" id="KW-1185">Reference proteome</keyword>
<dbReference type="RefSeq" id="WP_043912007.1">
    <property type="nucleotide sequence ID" value="NZ_JXZB01000002.1"/>
</dbReference>
<dbReference type="InterPro" id="IPR011008">
    <property type="entry name" value="Dimeric_a/b-barrel"/>
</dbReference>
<feature type="region of interest" description="Disordered" evidence="1">
    <location>
        <begin position="121"/>
        <end position="145"/>
    </location>
</feature>
<dbReference type="PATRIC" id="fig|2064.6.peg.3842"/>
<protein>
    <submittedName>
        <fullName evidence="3">Protein in whiE locus</fullName>
    </submittedName>
</protein>
<dbReference type="STRING" id="2064.TR51_17900"/>
<gene>
    <name evidence="3" type="ORF">TR51_17900</name>
</gene>
<reference evidence="3 4" key="1">
    <citation type="submission" date="2015-02" db="EMBL/GenBank/DDBJ databases">
        <title>Draft genome sequence of Kitasatospora griseola MF730-N6, a bafilomycin, terpentecin and satosporin producer.</title>
        <authorList>
            <person name="Arens J.C."/>
            <person name="Haltli B."/>
            <person name="Kerr R.G."/>
        </authorList>
    </citation>
    <scope>NUCLEOTIDE SEQUENCE [LARGE SCALE GENOMIC DNA]</scope>
    <source>
        <strain evidence="3 4">MF730-N6</strain>
    </source>
</reference>
<dbReference type="Proteomes" id="UP000032066">
    <property type="component" value="Unassembled WGS sequence"/>
</dbReference>
<dbReference type="AlphaFoldDB" id="A0A0D0PZG6"/>
<name>A0A0D0PZG6_KITGR</name>
<evidence type="ECO:0000313" key="4">
    <source>
        <dbReference type="Proteomes" id="UP000032066"/>
    </source>
</evidence>
<sequence>MTLLSEPEETATTVRPAAGRLRVVLMLDVHDGAQDRFLDVYELLRHQVSAVPGHISDQLCQSIDDPARWLITSEWEDAAPFLAWVDSPAHRDMVKPLHGCVRDTRSLRYTVLRETHGERTFDSPAAPLRTGEHHPGVPAAPRPGPDGVVRHALSFTVKPGTEAKAAELLAGYRSPQARVDDTTRLLRTSLFMRGNRIVRCVEVAGDLVAALRHVAQQPEVRAVEEAINPYLEEDRDLDDPMSARVFFQHAALPAVHHHAALKSGQVQRHAYLYPVRPGCGAALAELLAGEDAHAAADPGSPLVRATVHRRDDLVVRLVDLLTDPASDPATALGVAGPRAAAVLGKLADIPAEHPVPSADGLRHLLAECAMTPVTDRRSADV</sequence>
<comment type="caution">
    <text evidence="3">The sequence shown here is derived from an EMBL/GenBank/DDBJ whole genome shotgun (WGS) entry which is preliminary data.</text>
</comment>
<evidence type="ECO:0000259" key="2">
    <source>
        <dbReference type="PROSITE" id="PS51725"/>
    </source>
</evidence>
<dbReference type="EMBL" id="JXZB01000002">
    <property type="protein sequence ID" value="KIQ65672.1"/>
    <property type="molecule type" value="Genomic_DNA"/>
</dbReference>
<evidence type="ECO:0000313" key="3">
    <source>
        <dbReference type="EMBL" id="KIQ65672.1"/>
    </source>
</evidence>
<feature type="domain" description="ABM" evidence="2">
    <location>
        <begin position="21"/>
        <end position="113"/>
    </location>
</feature>
<proteinExistence type="predicted"/>
<dbReference type="OrthoDB" id="3553699at2"/>
<organism evidence="3 4">
    <name type="scientific">Kitasatospora griseola</name>
    <name type="common">Streptomyces griseolosporeus</name>
    <dbReference type="NCBI Taxonomy" id="2064"/>
    <lineage>
        <taxon>Bacteria</taxon>
        <taxon>Bacillati</taxon>
        <taxon>Actinomycetota</taxon>
        <taxon>Actinomycetes</taxon>
        <taxon>Kitasatosporales</taxon>
        <taxon>Streptomycetaceae</taxon>
        <taxon>Kitasatospora</taxon>
    </lineage>
</organism>
<dbReference type="Pfam" id="PF03992">
    <property type="entry name" value="ABM"/>
    <property type="match status" value="1"/>
</dbReference>
<dbReference type="InterPro" id="IPR007575">
    <property type="entry name" value="SchA_CurD-like"/>
</dbReference>